<reference evidence="1 2" key="2">
    <citation type="journal article" date="2016" name="Sci. Rep.">
        <title>The genome of Rhizobiales bacteria in predatory ants reveals urease gene functions but no genes for nitrogen fixation.</title>
        <authorList>
            <person name="Neuvonen M.M."/>
            <person name="Tamarit D."/>
            <person name="Naslund K."/>
            <person name="Liebig J."/>
            <person name="Feldhaar H."/>
            <person name="Moran N.A."/>
            <person name="Guy L."/>
            <person name="Andersson S.G."/>
        </authorList>
    </citation>
    <scope>NUCLEOTIDE SEQUENCE [LARGE SCALE GENOMIC DNA]</scope>
    <source>
        <strain evidence="1 2">Hsal</strain>
    </source>
</reference>
<dbReference type="STRING" id="1902579.BHV28_11070"/>
<dbReference type="Gene3D" id="3.30.2010.20">
    <property type="match status" value="1"/>
</dbReference>
<dbReference type="Proteomes" id="UP000188912">
    <property type="component" value="Chromosome"/>
</dbReference>
<accession>A0A1U9JV90</accession>
<dbReference type="EMBL" id="CP017315">
    <property type="protein sequence ID" value="AQS41795.1"/>
    <property type="molecule type" value="Genomic_DNA"/>
</dbReference>
<sequence>MARTDQSGDWRTRLAPTLQELESLSREAFAFLPEKFRLLCGELTIQIADFPEDQVVEDMGLESPFELLCLFEGNRLGERFSLVSNNSANCITLFRRAILDYWAENEETLGEIISHVFIHEIGHHFGLSDEDMDALEEAAE</sequence>
<dbReference type="CDD" id="cd12952">
    <property type="entry name" value="MMP_ACEL2062"/>
    <property type="match status" value="1"/>
</dbReference>
<dbReference type="SUPFAM" id="SSF55486">
    <property type="entry name" value="Metalloproteases ('zincins'), catalytic domain"/>
    <property type="match status" value="1"/>
</dbReference>
<dbReference type="KEGG" id="thd:BHV28_11070"/>
<proteinExistence type="predicted"/>
<reference evidence="1 2" key="1">
    <citation type="journal article" date="2010" name="Science">
        <title>Genomic comparison of the ants Camponotus floridanus and Harpegnathos saltator.</title>
        <authorList>
            <person name="Bonasio R."/>
            <person name="Zhang G."/>
            <person name="Ye C."/>
            <person name="Mutti N.S."/>
            <person name="Fang X."/>
            <person name="Qin N."/>
            <person name="Donahue G."/>
            <person name="Yang P."/>
            <person name="Li Q."/>
            <person name="Li C."/>
            <person name="Zhang P."/>
            <person name="Huang Z."/>
            <person name="Berger S.L."/>
            <person name="Reinberg D."/>
            <person name="Wang J."/>
            <person name="Liebig J."/>
        </authorList>
    </citation>
    <scope>NUCLEOTIDE SEQUENCE [LARGE SCALE GENOMIC DNA]</scope>
    <source>
        <strain evidence="1 2">Hsal</strain>
    </source>
</reference>
<dbReference type="InterPro" id="IPR038555">
    <property type="entry name" value="Zincin_1_sf"/>
</dbReference>
<dbReference type="InterPro" id="IPR010428">
    <property type="entry name" value="Zincin_1"/>
</dbReference>
<evidence type="ECO:0000313" key="1">
    <source>
        <dbReference type="EMBL" id="AQS41795.1"/>
    </source>
</evidence>
<name>A0A1U9JV90_9HYPH</name>
<dbReference type="Pfam" id="PF06262">
    <property type="entry name" value="Zincin_1"/>
    <property type="match status" value="1"/>
</dbReference>
<organism evidence="1 2">
    <name type="scientific">Candidatus Tokpelaia hoelldobleri</name>
    <dbReference type="NCBI Taxonomy" id="1902579"/>
    <lineage>
        <taxon>Bacteria</taxon>
        <taxon>Pseudomonadati</taxon>
        <taxon>Pseudomonadota</taxon>
        <taxon>Alphaproteobacteria</taxon>
        <taxon>Hyphomicrobiales</taxon>
        <taxon>Candidatus Tokpelaia</taxon>
    </lineage>
</organism>
<evidence type="ECO:0000313" key="2">
    <source>
        <dbReference type="Proteomes" id="UP000188912"/>
    </source>
</evidence>
<evidence type="ECO:0008006" key="3">
    <source>
        <dbReference type="Google" id="ProtNLM"/>
    </source>
</evidence>
<dbReference type="AlphaFoldDB" id="A0A1U9JV90"/>
<keyword evidence="2" id="KW-1185">Reference proteome</keyword>
<gene>
    <name evidence="1" type="ORF">BHV28_11070</name>
</gene>
<protein>
    <recommendedName>
        <fullName evidence="3">Zn-dependent protease</fullName>
    </recommendedName>
</protein>